<accession>A0A2M9WMY0</accession>
<evidence type="ECO:0000256" key="4">
    <source>
        <dbReference type="ARBA" id="ARBA00023002"/>
    </source>
</evidence>
<evidence type="ECO:0000256" key="1">
    <source>
        <dbReference type="ARBA" id="ARBA00001974"/>
    </source>
</evidence>
<dbReference type="SUPFAM" id="SSF56425">
    <property type="entry name" value="Succinate dehydrogenase/fumarate reductase flavoprotein, catalytic domain"/>
    <property type="match status" value="1"/>
</dbReference>
<comment type="cofactor">
    <cofactor evidence="1">
        <name>FAD</name>
        <dbReference type="ChEBI" id="CHEBI:57692"/>
    </cofactor>
</comment>
<dbReference type="Gene3D" id="3.50.50.60">
    <property type="entry name" value="FAD/NAD(P)-binding domain"/>
    <property type="match status" value="1"/>
</dbReference>
<dbReference type="InterPro" id="IPR027477">
    <property type="entry name" value="Succ_DH/fumarate_Rdtase_cat_sf"/>
</dbReference>
<keyword evidence="4" id="KW-0560">Oxidoreductase</keyword>
<dbReference type="InterPro" id="IPR003953">
    <property type="entry name" value="FAD-dep_OxRdtase_2_FAD-bd"/>
</dbReference>
<reference evidence="6 7" key="1">
    <citation type="submission" date="2016-10" db="EMBL/GenBank/DDBJ databases">
        <title>WGS of isloates from the oral cavity of healthy individuals.</title>
        <authorList>
            <person name="Sharma S."/>
            <person name="Pal V.K."/>
            <person name="Patil P.B."/>
            <person name="Korpole S."/>
            <person name="Grover V."/>
        </authorList>
    </citation>
    <scope>NUCLEOTIDE SEQUENCE [LARGE SCALE GENOMIC DNA]</scope>
    <source>
        <strain evidence="6 7">DISK12</strain>
    </source>
</reference>
<dbReference type="PANTHER" id="PTHR43400">
    <property type="entry name" value="FUMARATE REDUCTASE"/>
    <property type="match status" value="1"/>
</dbReference>
<dbReference type="Gene3D" id="3.90.700.10">
    <property type="entry name" value="Succinate dehydrogenase/fumarate reductase flavoprotein, catalytic domain"/>
    <property type="match status" value="1"/>
</dbReference>
<proteinExistence type="predicted"/>
<comment type="caution">
    <text evidence="6">The sequence shown here is derived from an EMBL/GenBank/DDBJ whole genome shotgun (WGS) entry which is preliminary data.</text>
</comment>
<protein>
    <recommendedName>
        <fullName evidence="5">FAD-dependent oxidoreductase 2 FAD-binding domain-containing protein</fullName>
    </recommendedName>
</protein>
<gene>
    <name evidence="6" type="ORF">BHU41_08710</name>
</gene>
<evidence type="ECO:0000256" key="2">
    <source>
        <dbReference type="ARBA" id="ARBA00022630"/>
    </source>
</evidence>
<sequence length="346" mass="38775">MIRLLNFVDHVNKNATKEHDRKFLKQLLEESGKTFDDLVALTNSQVSIFSDSPIIIANFTNGVHLAEMLANYNKEHGGGFYLNSRVTKIIDDGTKVSGLQVRNSAGEFTISAKAVVIATGSASYEKGDLLNKVTPSVAKVHVFNEASPANTGDGYSLLKAVNAEFSNNDVYKNGTIDFAPQLFITWNTVPDYSKTMLIDENGKRFSNEAPYNFLNLTTEMYKPGSEKYYLIYDGKKMDSSFKEKLDKVEENPQVYVHANSIVELANELKIDANSLKDTFVKYQNATETGKDEFGKDKTHLEKFTGNDFYAVYAMLGSWKTINMKTKSGATKRAIKLHQFGRISNRR</sequence>
<dbReference type="PANTHER" id="PTHR43400:SF7">
    <property type="entry name" value="FAD-DEPENDENT OXIDOREDUCTASE 2 FAD BINDING DOMAIN-CONTAINING PROTEIN"/>
    <property type="match status" value="1"/>
</dbReference>
<keyword evidence="2" id="KW-0285">Flavoprotein</keyword>
<keyword evidence="3" id="KW-0274">FAD</keyword>
<name>A0A2M9WMY0_9LACO</name>
<dbReference type="SUPFAM" id="SSF51905">
    <property type="entry name" value="FAD/NAD(P)-binding domain"/>
    <property type="match status" value="1"/>
</dbReference>
<evidence type="ECO:0000259" key="5">
    <source>
        <dbReference type="Pfam" id="PF00890"/>
    </source>
</evidence>
<dbReference type="AlphaFoldDB" id="A0A2M9WMY0"/>
<dbReference type="InterPro" id="IPR036188">
    <property type="entry name" value="FAD/NAD-bd_sf"/>
</dbReference>
<organism evidence="6 7">
    <name type="scientific">Lactobacillus crispatus</name>
    <dbReference type="NCBI Taxonomy" id="47770"/>
    <lineage>
        <taxon>Bacteria</taxon>
        <taxon>Bacillati</taxon>
        <taxon>Bacillota</taxon>
        <taxon>Bacilli</taxon>
        <taxon>Lactobacillales</taxon>
        <taxon>Lactobacillaceae</taxon>
        <taxon>Lactobacillus</taxon>
    </lineage>
</organism>
<dbReference type="Pfam" id="PF00890">
    <property type="entry name" value="FAD_binding_2"/>
    <property type="match status" value="1"/>
</dbReference>
<feature type="domain" description="FAD-dependent oxidoreductase 2 FAD-binding" evidence="5">
    <location>
        <begin position="59"/>
        <end position="291"/>
    </location>
</feature>
<dbReference type="EMBL" id="MKXG01000126">
    <property type="protein sequence ID" value="PJZ16753.1"/>
    <property type="molecule type" value="Genomic_DNA"/>
</dbReference>
<dbReference type="Proteomes" id="UP000231914">
    <property type="component" value="Unassembled WGS sequence"/>
</dbReference>
<evidence type="ECO:0000256" key="3">
    <source>
        <dbReference type="ARBA" id="ARBA00022827"/>
    </source>
</evidence>
<dbReference type="GO" id="GO:0033765">
    <property type="term" value="F:steroid dehydrogenase activity, acting on the CH-CH group of donors"/>
    <property type="evidence" value="ECO:0007669"/>
    <property type="project" value="UniProtKB-ARBA"/>
</dbReference>
<dbReference type="InterPro" id="IPR050315">
    <property type="entry name" value="FAD-oxidoreductase_2"/>
</dbReference>
<dbReference type="RefSeq" id="WP_100732863.1">
    <property type="nucleotide sequence ID" value="NZ_MKXG01000126.1"/>
</dbReference>
<evidence type="ECO:0000313" key="6">
    <source>
        <dbReference type="EMBL" id="PJZ16753.1"/>
    </source>
</evidence>
<evidence type="ECO:0000313" key="7">
    <source>
        <dbReference type="Proteomes" id="UP000231914"/>
    </source>
</evidence>